<name>A0A915CXD0_9BILA</name>
<protein>
    <submittedName>
        <fullName evidence="3">Uncharacterized protein</fullName>
    </submittedName>
</protein>
<dbReference type="AlphaFoldDB" id="A0A915CXD0"/>
<proteinExistence type="predicted"/>
<feature type="compositionally biased region" description="Polar residues" evidence="1">
    <location>
        <begin position="7"/>
        <end position="18"/>
    </location>
</feature>
<dbReference type="WBParaSite" id="jg136">
    <property type="protein sequence ID" value="jg136"/>
    <property type="gene ID" value="jg136"/>
</dbReference>
<feature type="region of interest" description="Disordered" evidence="1">
    <location>
        <begin position="1"/>
        <end position="24"/>
    </location>
</feature>
<keyword evidence="2" id="KW-1185">Reference proteome</keyword>
<dbReference type="Proteomes" id="UP000887574">
    <property type="component" value="Unplaced"/>
</dbReference>
<evidence type="ECO:0000313" key="3">
    <source>
        <dbReference type="WBParaSite" id="jg136"/>
    </source>
</evidence>
<sequence length="196" mass="22168">MVKPESLFQNALGSPSKNETVDLEEDLDIDQEIEESKPDKKFLEDNHYMVVQEDPGFRELLKLAHLDRVLYFANSKFQRRETMVPQGSGKINHQATERDERRIPTQALARIQTISRFPSQVQCLSTSWELWIHPALSPTAATPSSSPSATCLHPSPAAKSVKAHLLLRELSRPDHQQPQCLLIQLFQDSGQSADQD</sequence>
<evidence type="ECO:0000313" key="2">
    <source>
        <dbReference type="Proteomes" id="UP000887574"/>
    </source>
</evidence>
<organism evidence="2 3">
    <name type="scientific">Ditylenchus dipsaci</name>
    <dbReference type="NCBI Taxonomy" id="166011"/>
    <lineage>
        <taxon>Eukaryota</taxon>
        <taxon>Metazoa</taxon>
        <taxon>Ecdysozoa</taxon>
        <taxon>Nematoda</taxon>
        <taxon>Chromadorea</taxon>
        <taxon>Rhabditida</taxon>
        <taxon>Tylenchina</taxon>
        <taxon>Tylenchomorpha</taxon>
        <taxon>Sphaerularioidea</taxon>
        <taxon>Anguinidae</taxon>
        <taxon>Anguininae</taxon>
        <taxon>Ditylenchus</taxon>
    </lineage>
</organism>
<reference evidence="3" key="1">
    <citation type="submission" date="2022-11" db="UniProtKB">
        <authorList>
            <consortium name="WormBaseParasite"/>
        </authorList>
    </citation>
    <scope>IDENTIFICATION</scope>
</reference>
<evidence type="ECO:0000256" key="1">
    <source>
        <dbReference type="SAM" id="MobiDB-lite"/>
    </source>
</evidence>
<accession>A0A915CXD0</accession>